<feature type="compositionally biased region" description="Low complexity" evidence="1">
    <location>
        <begin position="410"/>
        <end position="420"/>
    </location>
</feature>
<feature type="non-terminal residue" evidence="2">
    <location>
        <position position="420"/>
    </location>
</feature>
<name>A0A9P8JDN9_AURME</name>
<evidence type="ECO:0008006" key="4">
    <source>
        <dbReference type="Google" id="ProtNLM"/>
    </source>
</evidence>
<sequence>MRTLLTLPTECQLIVVSYVDDKDILTHNSTCRAMHQLLPEVIASTFAADRTFQFSIPGMTGLLRLSMNNCDARFVKTLILTHSGRQQPPSCYPLLRKALQNLSPFGKLQSIGVRHADDGVNFESDKQQAHRHIKHFLEETLLKWALDADLPINNIIFEVSNCQDIFVSGVVRRGWALSRRDTLRFTTETNEVMNTMRDLRSASFPNAKHTFRFVRPRAEGTRHSAAITYDPEAGSLRGFGLTVDDWWLLQRWFTRPIMLKTITLTDCSIEDSTFLYLAINPSLESLTIKHAYLYRLSTPTHTWISAMIRRPFSDRHWEEVLDILRIRCHALAHCCLGHLLFNDGRMFTGPTWEARNIDDVNELLHQLRTRRRSRMVYKKENAPSTGPRKPRKKASKMKKTRWTHKKRKSATTTSNAQSSA</sequence>
<evidence type="ECO:0000313" key="3">
    <source>
        <dbReference type="Proteomes" id="UP000779574"/>
    </source>
</evidence>
<dbReference type="EMBL" id="JAHFXF010000067">
    <property type="protein sequence ID" value="KAG9697816.1"/>
    <property type="molecule type" value="Genomic_DNA"/>
</dbReference>
<dbReference type="SUPFAM" id="SSF81383">
    <property type="entry name" value="F-box domain"/>
    <property type="match status" value="1"/>
</dbReference>
<dbReference type="InterPro" id="IPR036047">
    <property type="entry name" value="F-box-like_dom_sf"/>
</dbReference>
<protein>
    <recommendedName>
        <fullName evidence="4">F-box domain-containing protein</fullName>
    </recommendedName>
</protein>
<reference evidence="2" key="1">
    <citation type="journal article" date="2021" name="J Fungi (Basel)">
        <title>Virulence traits and population genomics of the black yeast Aureobasidium melanogenum.</title>
        <authorList>
            <person name="Cernosa A."/>
            <person name="Sun X."/>
            <person name="Gostincar C."/>
            <person name="Fang C."/>
            <person name="Gunde-Cimerman N."/>
            <person name="Song Z."/>
        </authorList>
    </citation>
    <scope>NUCLEOTIDE SEQUENCE</scope>
    <source>
        <strain evidence="2">EXF-9911</strain>
    </source>
</reference>
<dbReference type="CDD" id="cd09917">
    <property type="entry name" value="F-box_SF"/>
    <property type="match status" value="1"/>
</dbReference>
<dbReference type="OrthoDB" id="3917558at2759"/>
<organism evidence="2 3">
    <name type="scientific">Aureobasidium melanogenum</name>
    <name type="common">Aureobasidium pullulans var. melanogenum</name>
    <dbReference type="NCBI Taxonomy" id="46634"/>
    <lineage>
        <taxon>Eukaryota</taxon>
        <taxon>Fungi</taxon>
        <taxon>Dikarya</taxon>
        <taxon>Ascomycota</taxon>
        <taxon>Pezizomycotina</taxon>
        <taxon>Dothideomycetes</taxon>
        <taxon>Dothideomycetidae</taxon>
        <taxon>Dothideales</taxon>
        <taxon>Saccotheciaceae</taxon>
        <taxon>Aureobasidium</taxon>
    </lineage>
</organism>
<dbReference type="AlphaFoldDB" id="A0A9P8JDN9"/>
<feature type="compositionally biased region" description="Basic residues" evidence="1">
    <location>
        <begin position="388"/>
        <end position="409"/>
    </location>
</feature>
<accession>A0A9P8JDN9</accession>
<comment type="caution">
    <text evidence="2">The sequence shown here is derived from an EMBL/GenBank/DDBJ whole genome shotgun (WGS) entry which is preliminary data.</text>
</comment>
<dbReference type="Proteomes" id="UP000779574">
    <property type="component" value="Unassembled WGS sequence"/>
</dbReference>
<proteinExistence type="predicted"/>
<evidence type="ECO:0000313" key="2">
    <source>
        <dbReference type="EMBL" id="KAG9697816.1"/>
    </source>
</evidence>
<evidence type="ECO:0000256" key="1">
    <source>
        <dbReference type="SAM" id="MobiDB-lite"/>
    </source>
</evidence>
<gene>
    <name evidence="2" type="ORF">KCU76_g2712</name>
</gene>
<reference evidence="2" key="2">
    <citation type="submission" date="2021-08" db="EMBL/GenBank/DDBJ databases">
        <authorList>
            <person name="Gostincar C."/>
            <person name="Sun X."/>
            <person name="Song Z."/>
            <person name="Gunde-Cimerman N."/>
        </authorList>
    </citation>
    <scope>NUCLEOTIDE SEQUENCE</scope>
    <source>
        <strain evidence="2">EXF-9911</strain>
    </source>
</reference>
<feature type="region of interest" description="Disordered" evidence="1">
    <location>
        <begin position="374"/>
        <end position="420"/>
    </location>
</feature>